<evidence type="ECO:0000256" key="1">
    <source>
        <dbReference type="SAM" id="Phobius"/>
    </source>
</evidence>
<dbReference type="PANTHER" id="PTHR34821:SF2">
    <property type="entry name" value="INNER MEMBRANE PROTEIN YDCZ"/>
    <property type="match status" value="1"/>
</dbReference>
<sequence>MSRADTEPRTLSPTARRIFGVTLGVVSGVTVAVQSRINGELGVRLGDGIAAAVVSFGVGLVLLAVLVPAMPAGRRGLRALRAALAGGELRRWQCLGGVCGALLVASQGLTVHQLGVAVFTVAVVAGQSTSSLAVDRAGLGPAGRQPLSGTRLAGAALAVVAVVVSVSDRIGTPSTLALAALPALAGVGAAWQQAVNGQVGAASGSALTAAAVNFTVGTAALLAAYAVQVAIRGWPTGDWPDQPWLYLGGPVGIFFIAVAAVLVRFTGVLLLGLATIAGQVIGAVLIDLVAPAASGGPTAHTLGGAALTLVAVAVAAARPSRRGPP</sequence>
<dbReference type="Pfam" id="PF04657">
    <property type="entry name" value="DMT_YdcZ"/>
    <property type="match status" value="2"/>
</dbReference>
<feature type="transmembrane region" description="Helical" evidence="1">
    <location>
        <begin position="207"/>
        <end position="231"/>
    </location>
</feature>
<name>A0ABV8KLH6_9ACTN</name>
<dbReference type="Proteomes" id="UP001595868">
    <property type="component" value="Unassembled WGS sequence"/>
</dbReference>
<keyword evidence="1" id="KW-0812">Transmembrane</keyword>
<keyword evidence="3" id="KW-1185">Reference proteome</keyword>
<protein>
    <submittedName>
        <fullName evidence="2">DMT family transporter</fullName>
    </submittedName>
</protein>
<reference evidence="3" key="1">
    <citation type="journal article" date="2019" name="Int. J. Syst. Evol. Microbiol.">
        <title>The Global Catalogue of Microorganisms (GCM) 10K type strain sequencing project: providing services to taxonomists for standard genome sequencing and annotation.</title>
        <authorList>
            <consortium name="The Broad Institute Genomics Platform"/>
            <consortium name="The Broad Institute Genome Sequencing Center for Infectious Disease"/>
            <person name="Wu L."/>
            <person name="Ma J."/>
        </authorList>
    </citation>
    <scope>NUCLEOTIDE SEQUENCE [LARGE SCALE GENOMIC DNA]</scope>
    <source>
        <strain evidence="3">2902at01</strain>
    </source>
</reference>
<comment type="caution">
    <text evidence="2">The sequence shown here is derived from an EMBL/GenBank/DDBJ whole genome shotgun (WGS) entry which is preliminary data.</text>
</comment>
<dbReference type="RefSeq" id="WP_377545112.1">
    <property type="nucleotide sequence ID" value="NZ_JBHSBN010000007.1"/>
</dbReference>
<accession>A0ABV8KLH6</accession>
<feature type="transmembrane region" description="Helical" evidence="1">
    <location>
        <begin position="18"/>
        <end position="37"/>
    </location>
</feature>
<gene>
    <name evidence="2" type="ORF">ACFOX0_12900</name>
</gene>
<feature type="transmembrane region" description="Helical" evidence="1">
    <location>
        <begin position="299"/>
        <end position="317"/>
    </location>
</feature>
<dbReference type="EMBL" id="JBHSBN010000007">
    <property type="protein sequence ID" value="MFC4106822.1"/>
    <property type="molecule type" value="Genomic_DNA"/>
</dbReference>
<keyword evidence="1" id="KW-1133">Transmembrane helix</keyword>
<organism evidence="2 3">
    <name type="scientific">Micromonospora zhanjiangensis</name>
    <dbReference type="NCBI Taxonomy" id="1522057"/>
    <lineage>
        <taxon>Bacteria</taxon>
        <taxon>Bacillati</taxon>
        <taxon>Actinomycetota</taxon>
        <taxon>Actinomycetes</taxon>
        <taxon>Micromonosporales</taxon>
        <taxon>Micromonosporaceae</taxon>
        <taxon>Micromonospora</taxon>
    </lineage>
</organism>
<dbReference type="InterPro" id="IPR006750">
    <property type="entry name" value="YdcZ"/>
</dbReference>
<dbReference type="PANTHER" id="PTHR34821">
    <property type="entry name" value="INNER MEMBRANE PROTEIN YDCZ"/>
    <property type="match status" value="1"/>
</dbReference>
<proteinExistence type="predicted"/>
<feature type="transmembrane region" description="Helical" evidence="1">
    <location>
        <begin position="49"/>
        <end position="71"/>
    </location>
</feature>
<evidence type="ECO:0000313" key="3">
    <source>
        <dbReference type="Proteomes" id="UP001595868"/>
    </source>
</evidence>
<evidence type="ECO:0000313" key="2">
    <source>
        <dbReference type="EMBL" id="MFC4106822.1"/>
    </source>
</evidence>
<feature type="transmembrane region" description="Helical" evidence="1">
    <location>
        <begin position="270"/>
        <end position="293"/>
    </location>
</feature>
<keyword evidence="1" id="KW-0472">Membrane</keyword>
<feature type="transmembrane region" description="Helical" evidence="1">
    <location>
        <begin position="243"/>
        <end position="263"/>
    </location>
</feature>